<proteinExistence type="predicted"/>
<gene>
    <name evidence="2" type="ORF">D9757_009909</name>
</gene>
<feature type="compositionally biased region" description="Low complexity" evidence="1">
    <location>
        <begin position="97"/>
        <end position="111"/>
    </location>
</feature>
<sequence length="156" mass="17444">MARETSEMVLGRDIYERSWKTNSDNSALSVFASGSVNLESRGEQSHPGCSEVPLSTRPQHPCPPTKNRMLISKLTEGGGKKDLSNKADRGTLEQAPRSHSSSPSRSPELSLPPRKMLLLECRQFWRGNIQSLLRLPNSDSDFRLPGHSNIWFGIWV</sequence>
<protein>
    <submittedName>
        <fullName evidence="2">Uncharacterized protein</fullName>
    </submittedName>
</protein>
<dbReference type="EMBL" id="JAACJN010000110">
    <property type="protein sequence ID" value="KAF5372444.1"/>
    <property type="molecule type" value="Genomic_DNA"/>
</dbReference>
<feature type="compositionally biased region" description="Basic and acidic residues" evidence="1">
    <location>
        <begin position="78"/>
        <end position="91"/>
    </location>
</feature>
<dbReference type="Proteomes" id="UP000518752">
    <property type="component" value="Unassembled WGS sequence"/>
</dbReference>
<accession>A0A8H5LX00</accession>
<evidence type="ECO:0000313" key="3">
    <source>
        <dbReference type="Proteomes" id="UP000518752"/>
    </source>
</evidence>
<evidence type="ECO:0000256" key="1">
    <source>
        <dbReference type="SAM" id="MobiDB-lite"/>
    </source>
</evidence>
<organism evidence="2 3">
    <name type="scientific">Collybiopsis confluens</name>
    <dbReference type="NCBI Taxonomy" id="2823264"/>
    <lineage>
        <taxon>Eukaryota</taxon>
        <taxon>Fungi</taxon>
        <taxon>Dikarya</taxon>
        <taxon>Basidiomycota</taxon>
        <taxon>Agaricomycotina</taxon>
        <taxon>Agaricomycetes</taxon>
        <taxon>Agaricomycetidae</taxon>
        <taxon>Agaricales</taxon>
        <taxon>Marasmiineae</taxon>
        <taxon>Omphalotaceae</taxon>
        <taxon>Collybiopsis</taxon>
    </lineage>
</organism>
<reference evidence="2 3" key="1">
    <citation type="journal article" date="2020" name="ISME J.">
        <title>Uncovering the hidden diversity of litter-decomposition mechanisms in mushroom-forming fungi.</title>
        <authorList>
            <person name="Floudas D."/>
            <person name="Bentzer J."/>
            <person name="Ahren D."/>
            <person name="Johansson T."/>
            <person name="Persson P."/>
            <person name="Tunlid A."/>
        </authorList>
    </citation>
    <scope>NUCLEOTIDE SEQUENCE [LARGE SCALE GENOMIC DNA]</scope>
    <source>
        <strain evidence="2 3">CBS 406.79</strain>
    </source>
</reference>
<comment type="caution">
    <text evidence="2">The sequence shown here is derived from an EMBL/GenBank/DDBJ whole genome shotgun (WGS) entry which is preliminary data.</text>
</comment>
<dbReference type="AlphaFoldDB" id="A0A8H5LX00"/>
<name>A0A8H5LX00_9AGAR</name>
<keyword evidence="3" id="KW-1185">Reference proteome</keyword>
<feature type="region of interest" description="Disordered" evidence="1">
    <location>
        <begin position="39"/>
        <end position="111"/>
    </location>
</feature>
<evidence type="ECO:0000313" key="2">
    <source>
        <dbReference type="EMBL" id="KAF5372444.1"/>
    </source>
</evidence>